<dbReference type="CDD" id="cd01166">
    <property type="entry name" value="KdgK"/>
    <property type="match status" value="1"/>
</dbReference>
<evidence type="ECO:0000256" key="1">
    <source>
        <dbReference type="ARBA" id="ARBA00010688"/>
    </source>
</evidence>
<dbReference type="OrthoDB" id="9776822at2"/>
<dbReference type="AlphaFoldDB" id="A0A4U0QID7"/>
<dbReference type="GO" id="GO:0042840">
    <property type="term" value="P:D-glucuronate catabolic process"/>
    <property type="evidence" value="ECO:0007669"/>
    <property type="project" value="TreeGrafter"/>
</dbReference>
<dbReference type="SUPFAM" id="SSF53613">
    <property type="entry name" value="Ribokinase-like"/>
    <property type="match status" value="1"/>
</dbReference>
<comment type="similarity">
    <text evidence="1">Belongs to the carbohydrate kinase PfkB family.</text>
</comment>
<comment type="caution">
    <text evidence="5">The sequence shown here is derived from an EMBL/GenBank/DDBJ whole genome shotgun (WGS) entry which is preliminary data.</text>
</comment>
<dbReference type="GO" id="GO:0019698">
    <property type="term" value="P:D-galacturonate catabolic process"/>
    <property type="evidence" value="ECO:0007669"/>
    <property type="project" value="TreeGrafter"/>
</dbReference>
<gene>
    <name evidence="5" type="ORF">FA740_16470</name>
</gene>
<accession>A0A4U0QID7</accession>
<name>A0A4U0QID7_9RHOB</name>
<dbReference type="GO" id="GO:0005829">
    <property type="term" value="C:cytosol"/>
    <property type="evidence" value="ECO:0007669"/>
    <property type="project" value="TreeGrafter"/>
</dbReference>
<keyword evidence="3 5" id="KW-0418">Kinase</keyword>
<dbReference type="PANTHER" id="PTHR43085:SF15">
    <property type="entry name" value="2-DEHYDRO-3-DEOXYGLUCONOKINASE"/>
    <property type="match status" value="1"/>
</dbReference>
<evidence type="ECO:0000313" key="5">
    <source>
        <dbReference type="EMBL" id="TJZ81090.1"/>
    </source>
</evidence>
<protein>
    <submittedName>
        <fullName evidence="5">Sugar kinase</fullName>
    </submittedName>
</protein>
<organism evidence="5 6">
    <name type="scientific">Paracoccus hibiscisoli</name>
    <dbReference type="NCBI Taxonomy" id="2023261"/>
    <lineage>
        <taxon>Bacteria</taxon>
        <taxon>Pseudomonadati</taxon>
        <taxon>Pseudomonadota</taxon>
        <taxon>Alphaproteobacteria</taxon>
        <taxon>Rhodobacterales</taxon>
        <taxon>Paracoccaceae</taxon>
        <taxon>Paracoccus</taxon>
    </lineage>
</organism>
<dbReference type="EMBL" id="SUNH01000029">
    <property type="protein sequence ID" value="TJZ81090.1"/>
    <property type="molecule type" value="Genomic_DNA"/>
</dbReference>
<proteinExistence type="inferred from homology"/>
<keyword evidence="6" id="KW-1185">Reference proteome</keyword>
<dbReference type="GO" id="GO:0008673">
    <property type="term" value="F:2-dehydro-3-deoxygluconokinase activity"/>
    <property type="evidence" value="ECO:0007669"/>
    <property type="project" value="TreeGrafter"/>
</dbReference>
<keyword evidence="2" id="KW-0808">Transferase</keyword>
<dbReference type="GO" id="GO:0006974">
    <property type="term" value="P:DNA damage response"/>
    <property type="evidence" value="ECO:0007669"/>
    <property type="project" value="TreeGrafter"/>
</dbReference>
<dbReference type="Gene3D" id="3.40.1190.20">
    <property type="match status" value="1"/>
</dbReference>
<reference evidence="5 6" key="1">
    <citation type="submission" date="2019-04" db="EMBL/GenBank/DDBJ databases">
        <authorList>
            <person name="Li J."/>
        </authorList>
    </citation>
    <scope>NUCLEOTIDE SEQUENCE [LARGE SCALE GENOMIC DNA]</scope>
    <source>
        <strain evidence="5 6">CCTCC AB2016182</strain>
    </source>
</reference>
<sequence length="309" mass="32479">MDFLCIGEPLVEFTSDPETPGRFDRRAGGDMLNTAVYLARLTATGSVGYLSRLGDDAMSSFLKATLADEGIADLCATQPGGRPGLSFVATDTWGERSFTYWRDQSPARRLFSAPEDLAALDGADTLVLSGVTLAMLLPEGREALLHALDRRRAEGARIVLDTNYRPALWPDAGTARAVIGRAAGLATLILPSLDDVSDCFGVTDPSDAMHLLMNLTAAEIVLTTGGDAVAHWAIGAATFDSWPLPPCRKAVDTTGAGDSFNAGWLAARQAGLAPPNAIARAAGLAAQVVLYPGAILPRHAMPAIEEMTA</sequence>
<dbReference type="InterPro" id="IPR029056">
    <property type="entry name" value="Ribokinase-like"/>
</dbReference>
<evidence type="ECO:0000256" key="2">
    <source>
        <dbReference type="ARBA" id="ARBA00022679"/>
    </source>
</evidence>
<feature type="domain" description="Carbohydrate kinase PfkB" evidence="4">
    <location>
        <begin position="8"/>
        <end position="297"/>
    </location>
</feature>
<dbReference type="PANTHER" id="PTHR43085">
    <property type="entry name" value="HEXOKINASE FAMILY MEMBER"/>
    <property type="match status" value="1"/>
</dbReference>
<evidence type="ECO:0000256" key="3">
    <source>
        <dbReference type="ARBA" id="ARBA00022777"/>
    </source>
</evidence>
<dbReference type="Proteomes" id="UP000306223">
    <property type="component" value="Unassembled WGS sequence"/>
</dbReference>
<dbReference type="Pfam" id="PF00294">
    <property type="entry name" value="PfkB"/>
    <property type="match status" value="1"/>
</dbReference>
<evidence type="ECO:0000313" key="6">
    <source>
        <dbReference type="Proteomes" id="UP000306223"/>
    </source>
</evidence>
<evidence type="ECO:0000259" key="4">
    <source>
        <dbReference type="Pfam" id="PF00294"/>
    </source>
</evidence>
<dbReference type="RefSeq" id="WP_136857907.1">
    <property type="nucleotide sequence ID" value="NZ_SUNH01000029.1"/>
</dbReference>
<dbReference type="InterPro" id="IPR050306">
    <property type="entry name" value="PfkB_Carbo_kinase"/>
</dbReference>
<dbReference type="InterPro" id="IPR011611">
    <property type="entry name" value="PfkB_dom"/>
</dbReference>